<dbReference type="AlphaFoldDB" id="A0A510JA05"/>
<proteinExistence type="predicted"/>
<dbReference type="STRING" id="714315.GCA_000516535_01082"/>
<sequence length="255" mass="31157">MEKSKEQKQSLCHIKTFSEFVDQHKNCFEKRKYFVINEKYEITKREPSFLLELGYIYFQTKDKTIENVVEEEFLYTYKEKNKRIDRLSKYEKNRLKESFRRSLVNKDSIHSVKLGNELLHRNKEEFLEIMYKISLISSDCNKLIKTFFVEFLLDEVGDFNKNREQTDEIVRNIINYFVKSENEYINYSCKNSIEYFINNKTDLLYKKIYNENYDKIVKKYNIQSISKLELEINEKDYDKLSESKKILYNYLKNKK</sequence>
<dbReference type="KEGG" id="lgo:JCM16774_1090"/>
<evidence type="ECO:0000313" key="1">
    <source>
        <dbReference type="EMBL" id="BBM36158.1"/>
    </source>
</evidence>
<reference evidence="1 2" key="1">
    <citation type="submission" date="2019-07" db="EMBL/GenBank/DDBJ databases">
        <title>Complete Genome Sequence of Leptotrichia goodfellowii Strain JCM 16774.</title>
        <authorList>
            <person name="Watanabe S."/>
            <person name="Cui L."/>
        </authorList>
    </citation>
    <scope>NUCLEOTIDE SEQUENCE [LARGE SCALE GENOMIC DNA]</scope>
    <source>
        <strain evidence="1 2">JCM16774</strain>
    </source>
</reference>
<dbReference type="RefSeq" id="WP_026737542.1">
    <property type="nucleotide sequence ID" value="NZ_AP019822.1"/>
</dbReference>
<dbReference type="OrthoDB" id="95265at2"/>
<evidence type="ECO:0000313" key="2">
    <source>
        <dbReference type="Proteomes" id="UP000321606"/>
    </source>
</evidence>
<protein>
    <submittedName>
        <fullName evidence="1">Uncharacterized protein</fullName>
    </submittedName>
</protein>
<gene>
    <name evidence="1" type="ORF">JCM16774_1090</name>
</gene>
<name>A0A510JA05_9FUSO</name>
<accession>A0A510JA05</accession>
<organism evidence="1 2">
    <name type="scientific">Pseudoleptotrichia goodfellowii</name>
    <dbReference type="NCBI Taxonomy" id="157692"/>
    <lineage>
        <taxon>Bacteria</taxon>
        <taxon>Fusobacteriati</taxon>
        <taxon>Fusobacteriota</taxon>
        <taxon>Fusobacteriia</taxon>
        <taxon>Fusobacteriales</taxon>
        <taxon>Leptotrichiaceae</taxon>
        <taxon>Pseudoleptotrichia</taxon>
    </lineage>
</organism>
<dbReference type="EMBL" id="AP019822">
    <property type="protein sequence ID" value="BBM36158.1"/>
    <property type="molecule type" value="Genomic_DNA"/>
</dbReference>
<dbReference type="Proteomes" id="UP000321606">
    <property type="component" value="Chromosome"/>
</dbReference>